<proteinExistence type="predicted"/>
<dbReference type="AlphaFoldDB" id="A0A9W8YTJ0"/>
<dbReference type="SUPFAM" id="SSF54427">
    <property type="entry name" value="NTF2-like"/>
    <property type="match status" value="1"/>
</dbReference>
<dbReference type="Gene3D" id="3.10.450.50">
    <property type="match status" value="1"/>
</dbReference>
<name>A0A9W8YTJ0_9PEZI</name>
<reference evidence="1" key="1">
    <citation type="submission" date="2022-10" db="EMBL/GenBank/DDBJ databases">
        <title>Tapping the CABI collections for fungal endophytes: first genome assemblies for Collariella, Neodidymelliopsis, Ascochyta clinopodiicola, Didymella pomorum, Didymosphaeria variabile, Neocosmospora piperis and Neocucurbitaria cava.</title>
        <authorList>
            <person name="Hill R."/>
        </authorList>
    </citation>
    <scope>NUCLEOTIDE SEQUENCE</scope>
    <source>
        <strain evidence="1">IMI 355082</strain>
    </source>
</reference>
<dbReference type="InterPro" id="IPR032710">
    <property type="entry name" value="NTF2-like_dom_sf"/>
</dbReference>
<dbReference type="PANTHER" id="PTHR39401">
    <property type="entry name" value="SNOAL-LIKE DOMAIN-CONTAINING PROTEIN"/>
    <property type="match status" value="1"/>
</dbReference>
<comment type="caution">
    <text evidence="1">The sequence shown here is derived from an EMBL/GenBank/DDBJ whole genome shotgun (WGS) entry which is preliminary data.</text>
</comment>
<keyword evidence="2" id="KW-1185">Reference proteome</keyword>
<evidence type="ECO:0008006" key="3">
    <source>
        <dbReference type="Google" id="ProtNLM"/>
    </source>
</evidence>
<gene>
    <name evidence="1" type="ORF">N0V93_005010</name>
</gene>
<accession>A0A9W8YTJ0</accession>
<evidence type="ECO:0000313" key="1">
    <source>
        <dbReference type="EMBL" id="KAJ4391393.1"/>
    </source>
</evidence>
<dbReference type="EMBL" id="JAPEVB010000003">
    <property type="protein sequence ID" value="KAJ4391393.1"/>
    <property type="molecule type" value="Genomic_DNA"/>
</dbReference>
<protein>
    <recommendedName>
        <fullName evidence="3">SnoaL-like domain-containing protein</fullName>
    </recommendedName>
</protein>
<sequence>MANYHPAFAVETSSDDSIKDFIAKFYATSDTPGKNTEWAEFFQDDATLVMEKKSATGKTGSQHYDYFSQIRQTFGLTWGTHIDILKVREGMWEKVQAREHTVFQVFPAKFEKTATGQVELMLYGHVVYKLKGQESSEPAVDWAGYAKLVKVGSEWKFAYYRVYIQR</sequence>
<dbReference type="PANTHER" id="PTHR39401:SF1">
    <property type="entry name" value="SNOAL-LIKE DOMAIN-CONTAINING PROTEIN"/>
    <property type="match status" value="1"/>
</dbReference>
<evidence type="ECO:0000313" key="2">
    <source>
        <dbReference type="Proteomes" id="UP001140453"/>
    </source>
</evidence>
<dbReference type="Proteomes" id="UP001140453">
    <property type="component" value="Unassembled WGS sequence"/>
</dbReference>
<dbReference type="OrthoDB" id="3468019at2759"/>
<organism evidence="1 2">
    <name type="scientific">Gnomoniopsis smithogilvyi</name>
    <dbReference type="NCBI Taxonomy" id="1191159"/>
    <lineage>
        <taxon>Eukaryota</taxon>
        <taxon>Fungi</taxon>
        <taxon>Dikarya</taxon>
        <taxon>Ascomycota</taxon>
        <taxon>Pezizomycotina</taxon>
        <taxon>Sordariomycetes</taxon>
        <taxon>Sordariomycetidae</taxon>
        <taxon>Diaporthales</taxon>
        <taxon>Gnomoniaceae</taxon>
        <taxon>Gnomoniopsis</taxon>
    </lineage>
</organism>